<dbReference type="InterPro" id="IPR033752">
    <property type="entry name" value="MetA_family"/>
</dbReference>
<keyword evidence="4" id="KW-0812">Transmembrane</keyword>
<dbReference type="EMBL" id="VSSQ01083300">
    <property type="protein sequence ID" value="MPN31671.1"/>
    <property type="molecule type" value="Genomic_DNA"/>
</dbReference>
<evidence type="ECO:0000256" key="3">
    <source>
        <dbReference type="ARBA" id="ARBA00023315"/>
    </source>
</evidence>
<protein>
    <submittedName>
        <fullName evidence="5">Homoserine O-acetyltransferase 1</fullName>
        <ecNumber evidence="5">2.3.1.31</ecNumber>
    </submittedName>
</protein>
<evidence type="ECO:0000256" key="4">
    <source>
        <dbReference type="SAM" id="Phobius"/>
    </source>
</evidence>
<organism evidence="5">
    <name type="scientific">bioreactor metagenome</name>
    <dbReference type="NCBI Taxonomy" id="1076179"/>
    <lineage>
        <taxon>unclassified sequences</taxon>
        <taxon>metagenomes</taxon>
        <taxon>ecological metagenomes</taxon>
    </lineage>
</organism>
<dbReference type="EC" id="2.3.1.31" evidence="5"/>
<feature type="transmembrane region" description="Helical" evidence="4">
    <location>
        <begin position="6"/>
        <end position="26"/>
    </location>
</feature>
<dbReference type="GO" id="GO:0008652">
    <property type="term" value="P:amino acid biosynthetic process"/>
    <property type="evidence" value="ECO:0007669"/>
    <property type="project" value="UniProtKB-KW"/>
</dbReference>
<dbReference type="PANTHER" id="PTHR20919">
    <property type="entry name" value="HOMOSERINE O-SUCCINYLTRANSFERASE"/>
    <property type="match status" value="1"/>
</dbReference>
<dbReference type="InterPro" id="IPR029062">
    <property type="entry name" value="Class_I_gatase-like"/>
</dbReference>
<dbReference type="AlphaFoldDB" id="A0A645GXS7"/>
<keyword evidence="3 5" id="KW-0012">Acyltransferase</keyword>
<reference evidence="5" key="1">
    <citation type="submission" date="2019-08" db="EMBL/GenBank/DDBJ databases">
        <authorList>
            <person name="Kucharzyk K."/>
            <person name="Murdoch R.W."/>
            <person name="Higgins S."/>
            <person name="Loffler F."/>
        </authorList>
    </citation>
    <scope>NUCLEOTIDE SEQUENCE</scope>
</reference>
<gene>
    <name evidence="5" type="primary">metAA1_4</name>
    <name evidence="5" type="ORF">SDC9_179145</name>
</gene>
<comment type="caution">
    <text evidence="5">The sequence shown here is derived from an EMBL/GenBank/DDBJ whole genome shotgun (WGS) entry which is preliminary data.</text>
</comment>
<dbReference type="SUPFAM" id="SSF52317">
    <property type="entry name" value="Class I glutamine amidotransferase-like"/>
    <property type="match status" value="1"/>
</dbReference>
<keyword evidence="2 5" id="KW-0808">Transferase</keyword>
<dbReference type="GO" id="GO:0008899">
    <property type="term" value="F:homoserine O-succinyltransferase activity"/>
    <property type="evidence" value="ECO:0007669"/>
    <property type="project" value="TreeGrafter"/>
</dbReference>
<dbReference type="Gene3D" id="3.40.50.880">
    <property type="match status" value="1"/>
</dbReference>
<dbReference type="PANTHER" id="PTHR20919:SF0">
    <property type="entry name" value="HOMOSERINE O-SUCCINYLTRANSFERASE"/>
    <property type="match status" value="1"/>
</dbReference>
<accession>A0A645GXS7</accession>
<keyword evidence="4" id="KW-0472">Membrane</keyword>
<keyword evidence="1" id="KW-0028">Amino-acid biosynthesis</keyword>
<evidence type="ECO:0000256" key="2">
    <source>
        <dbReference type="ARBA" id="ARBA00022679"/>
    </source>
</evidence>
<dbReference type="Pfam" id="PF04204">
    <property type="entry name" value="HTS"/>
    <property type="match status" value="1"/>
</dbReference>
<dbReference type="GO" id="GO:0004414">
    <property type="term" value="F:homoserine O-acetyltransferase activity"/>
    <property type="evidence" value="ECO:0007669"/>
    <property type="project" value="UniProtKB-EC"/>
</dbReference>
<evidence type="ECO:0000256" key="1">
    <source>
        <dbReference type="ARBA" id="ARBA00022605"/>
    </source>
</evidence>
<name>A0A645GXS7_9ZZZZ</name>
<sequence>MEYSKANVYSTLHVCWGAQAGLYYYFGIPKFNLAKKLFGVFPHIISDPNCELLRGFDEEYFVPHSRYTQVSREDIIKISSLRILSESPQAGPNIVATSNMRQIFIQGHMEYEKETLKAEYQRDKEKGLDIDVPANYFKDNDPQKDITVRWRSHANLFYSNWLNYVYQQTPYDINAIC</sequence>
<proteinExistence type="predicted"/>
<evidence type="ECO:0000313" key="5">
    <source>
        <dbReference type="EMBL" id="MPN31671.1"/>
    </source>
</evidence>
<keyword evidence="4" id="KW-1133">Transmembrane helix</keyword>